<organism evidence="1 2">
    <name type="scientific">Penaeus vannamei</name>
    <name type="common">Whiteleg shrimp</name>
    <name type="synonym">Litopenaeus vannamei</name>
    <dbReference type="NCBI Taxonomy" id="6689"/>
    <lineage>
        <taxon>Eukaryota</taxon>
        <taxon>Metazoa</taxon>
        <taxon>Ecdysozoa</taxon>
        <taxon>Arthropoda</taxon>
        <taxon>Crustacea</taxon>
        <taxon>Multicrustacea</taxon>
        <taxon>Malacostraca</taxon>
        <taxon>Eumalacostraca</taxon>
        <taxon>Eucarida</taxon>
        <taxon>Decapoda</taxon>
        <taxon>Dendrobranchiata</taxon>
        <taxon>Penaeoidea</taxon>
        <taxon>Penaeidae</taxon>
        <taxon>Penaeus</taxon>
    </lineage>
</organism>
<comment type="caution">
    <text evidence="1">The sequence shown here is derived from an EMBL/GenBank/DDBJ whole genome shotgun (WGS) entry which is preliminary data.</text>
</comment>
<gene>
    <name evidence="1" type="ORF">C7M84_004235</name>
</gene>
<keyword evidence="2" id="KW-1185">Reference proteome</keyword>
<evidence type="ECO:0000313" key="2">
    <source>
        <dbReference type="Proteomes" id="UP000283509"/>
    </source>
</evidence>
<reference evidence="1 2" key="2">
    <citation type="submission" date="2019-01" db="EMBL/GenBank/DDBJ databases">
        <title>The decoding of complex shrimp genome reveals the adaptation for benthos swimmer, frequently molting mechanism and breeding impact on genome.</title>
        <authorList>
            <person name="Sun Y."/>
            <person name="Gao Y."/>
            <person name="Yu Y."/>
        </authorList>
    </citation>
    <scope>NUCLEOTIDE SEQUENCE [LARGE SCALE GENOMIC DNA]</scope>
    <source>
        <tissue evidence="1">Muscle</tissue>
    </source>
</reference>
<proteinExistence type="predicted"/>
<sequence>MGVNGITESRAVLEEVTELLLKWEKHSNTLHSLADQIMGLERCEKQKIAVPADTYIAVRSTIQQKIVEELENLSVFLNELEVQRDAMVSHIDNMETKCQTMLEDKQDQSLRPSTEFPLLQTMYSIYNHISVIVSMKKIPLHNARVDDFQSLQELQQMNQTTESIKTELEKVILRDESSSVALK</sequence>
<evidence type="ECO:0000313" key="1">
    <source>
        <dbReference type="EMBL" id="ROT77128.1"/>
    </source>
</evidence>
<dbReference type="AlphaFoldDB" id="A0A3R7SVJ2"/>
<accession>A0A3R7SVJ2</accession>
<dbReference type="Proteomes" id="UP000283509">
    <property type="component" value="Unassembled WGS sequence"/>
</dbReference>
<name>A0A3R7SVJ2_PENVA</name>
<dbReference type="EMBL" id="QCYY01001566">
    <property type="protein sequence ID" value="ROT77128.1"/>
    <property type="molecule type" value="Genomic_DNA"/>
</dbReference>
<protein>
    <submittedName>
        <fullName evidence="1">Uncharacterized protein</fullName>
    </submittedName>
</protein>
<reference evidence="1 2" key="1">
    <citation type="submission" date="2018-04" db="EMBL/GenBank/DDBJ databases">
        <authorList>
            <person name="Zhang X."/>
            <person name="Yuan J."/>
            <person name="Li F."/>
            <person name="Xiang J."/>
        </authorList>
    </citation>
    <scope>NUCLEOTIDE SEQUENCE [LARGE SCALE GENOMIC DNA]</scope>
    <source>
        <tissue evidence="1">Muscle</tissue>
    </source>
</reference>